<dbReference type="SMART" id="SM01144">
    <property type="entry name" value="DTW"/>
    <property type="match status" value="1"/>
</dbReference>
<evidence type="ECO:0000256" key="3">
    <source>
        <dbReference type="ARBA" id="ARBA00022691"/>
    </source>
</evidence>
<evidence type="ECO:0000256" key="2">
    <source>
        <dbReference type="ARBA" id="ARBA00022679"/>
    </source>
</evidence>
<evidence type="ECO:0000313" key="8">
    <source>
        <dbReference type="EMBL" id="ACY14014.1"/>
    </source>
</evidence>
<dbReference type="PANTHER" id="PTHR21392">
    <property type="entry name" value="TRNA-URIDINE AMINOCARBOXYPROPYLTRANSFERASE 2"/>
    <property type="match status" value="1"/>
</dbReference>
<dbReference type="STRING" id="502025.Hoch_1461"/>
<dbReference type="eggNOG" id="COG3148">
    <property type="taxonomic scope" value="Bacteria"/>
</dbReference>
<sequence length="246" mass="26713">MSRRGPFTDRCEHCLMHIELCICACVPRVDTATRLVLVIHHTEIRKPTNTGRLAVEALVNSEVHVRGLVGEPSTAIDWQGRRPLLLFPHAEAEVLAPSDEPVALVVPDGTWGQAAKVRTRVPGLGDVRCVTLPLGPPSRYRLRSAPQSHGLATLEAIARAMGILEGAQVQDQLERLFRIMVERTLWSRGVLAADEVTGGIPADAKRRPSRGLNRRPPSPRQLADAREAAAGPEHDDVNGDGDGGSR</sequence>
<dbReference type="Proteomes" id="UP000001880">
    <property type="component" value="Chromosome"/>
</dbReference>
<keyword evidence="9" id="KW-1185">Reference proteome</keyword>
<dbReference type="PANTHER" id="PTHR21392:SF0">
    <property type="entry name" value="TRNA-URIDINE AMINOCARBOXYPROPYLTRANSFERASE 2"/>
    <property type="match status" value="1"/>
</dbReference>
<organism evidence="8 9">
    <name type="scientific">Haliangium ochraceum (strain DSM 14365 / JCM 11303 / SMP-2)</name>
    <dbReference type="NCBI Taxonomy" id="502025"/>
    <lineage>
        <taxon>Bacteria</taxon>
        <taxon>Pseudomonadati</taxon>
        <taxon>Myxococcota</taxon>
        <taxon>Polyangia</taxon>
        <taxon>Haliangiales</taxon>
        <taxon>Kofleriaceae</taxon>
        <taxon>Haliangium</taxon>
    </lineage>
</organism>
<keyword evidence="3" id="KW-0949">S-adenosyl-L-methionine</keyword>
<dbReference type="OrthoDB" id="268835at2"/>
<dbReference type="GO" id="GO:0008033">
    <property type="term" value="P:tRNA processing"/>
    <property type="evidence" value="ECO:0007669"/>
    <property type="project" value="UniProtKB-KW"/>
</dbReference>
<evidence type="ECO:0000256" key="1">
    <source>
        <dbReference type="ARBA" id="ARBA00012386"/>
    </source>
</evidence>
<evidence type="ECO:0000259" key="7">
    <source>
        <dbReference type="SMART" id="SM01144"/>
    </source>
</evidence>
<gene>
    <name evidence="8" type="ordered locus">Hoch_1461</name>
</gene>
<dbReference type="RefSeq" id="WP_012826623.1">
    <property type="nucleotide sequence ID" value="NC_013440.1"/>
</dbReference>
<dbReference type="KEGG" id="hoh:Hoch_1461"/>
<accession>D0LUX4</accession>
<evidence type="ECO:0000256" key="4">
    <source>
        <dbReference type="ARBA" id="ARBA00022694"/>
    </source>
</evidence>
<dbReference type="AlphaFoldDB" id="D0LUX4"/>
<proteinExistence type="inferred from homology"/>
<protein>
    <recommendedName>
        <fullName evidence="1">tRNA-uridine aminocarboxypropyltransferase</fullName>
        <ecNumber evidence="1">2.5.1.25</ecNumber>
    </recommendedName>
</protein>
<dbReference type="EMBL" id="CP001804">
    <property type="protein sequence ID" value="ACY14014.1"/>
    <property type="molecule type" value="Genomic_DNA"/>
</dbReference>
<dbReference type="Pfam" id="PF03942">
    <property type="entry name" value="DTW"/>
    <property type="match status" value="1"/>
</dbReference>
<feature type="compositionally biased region" description="Basic and acidic residues" evidence="6">
    <location>
        <begin position="223"/>
        <end position="246"/>
    </location>
</feature>
<evidence type="ECO:0000313" key="9">
    <source>
        <dbReference type="Proteomes" id="UP000001880"/>
    </source>
</evidence>
<dbReference type="InterPro" id="IPR039262">
    <property type="entry name" value="DTWD2/TAPT"/>
</dbReference>
<keyword evidence="2" id="KW-0808">Transferase</keyword>
<dbReference type="HOGENOM" id="CLU_066458_2_3_7"/>
<evidence type="ECO:0000256" key="5">
    <source>
        <dbReference type="ARBA" id="ARBA00034489"/>
    </source>
</evidence>
<dbReference type="EC" id="2.5.1.25" evidence="1"/>
<dbReference type="GO" id="GO:0016432">
    <property type="term" value="F:tRNA-uridine aminocarboxypropyltransferase activity"/>
    <property type="evidence" value="ECO:0007669"/>
    <property type="project" value="UniProtKB-EC"/>
</dbReference>
<evidence type="ECO:0000256" key="6">
    <source>
        <dbReference type="SAM" id="MobiDB-lite"/>
    </source>
</evidence>
<comment type="similarity">
    <text evidence="5">Belongs to the TDD superfamily. DTWD2 family.</text>
</comment>
<dbReference type="InterPro" id="IPR005636">
    <property type="entry name" value="DTW"/>
</dbReference>
<feature type="region of interest" description="Disordered" evidence="6">
    <location>
        <begin position="200"/>
        <end position="246"/>
    </location>
</feature>
<keyword evidence="4" id="KW-0819">tRNA processing</keyword>
<reference evidence="8 9" key="1">
    <citation type="journal article" date="2010" name="Stand. Genomic Sci.">
        <title>Complete genome sequence of Haliangium ochraceum type strain (SMP-2).</title>
        <authorList>
            <consortium name="US DOE Joint Genome Institute (JGI-PGF)"/>
            <person name="Ivanova N."/>
            <person name="Daum C."/>
            <person name="Lang E."/>
            <person name="Abt B."/>
            <person name="Kopitz M."/>
            <person name="Saunders E."/>
            <person name="Lapidus A."/>
            <person name="Lucas S."/>
            <person name="Glavina Del Rio T."/>
            <person name="Nolan M."/>
            <person name="Tice H."/>
            <person name="Copeland A."/>
            <person name="Cheng J.F."/>
            <person name="Chen F."/>
            <person name="Bruce D."/>
            <person name="Goodwin L."/>
            <person name="Pitluck S."/>
            <person name="Mavromatis K."/>
            <person name="Pati A."/>
            <person name="Mikhailova N."/>
            <person name="Chen A."/>
            <person name="Palaniappan K."/>
            <person name="Land M."/>
            <person name="Hauser L."/>
            <person name="Chang Y.J."/>
            <person name="Jeffries C.D."/>
            <person name="Detter J.C."/>
            <person name="Brettin T."/>
            <person name="Rohde M."/>
            <person name="Goker M."/>
            <person name="Bristow J."/>
            <person name="Markowitz V."/>
            <person name="Eisen J.A."/>
            <person name="Hugenholtz P."/>
            <person name="Kyrpides N.C."/>
            <person name="Klenk H.P."/>
        </authorList>
    </citation>
    <scope>NUCLEOTIDE SEQUENCE [LARGE SCALE GENOMIC DNA]</scope>
    <source>
        <strain evidence="9">DSM 14365 / CIP 107738 / JCM 11303 / AJ 13395 / SMP-2</strain>
    </source>
</reference>
<name>D0LUX4_HALO1</name>
<feature type="domain" description="DTW" evidence="7">
    <location>
        <begin position="7"/>
        <end position="189"/>
    </location>
</feature>